<evidence type="ECO:0000313" key="7">
    <source>
        <dbReference type="EMBL" id="MBB6051876.1"/>
    </source>
</evidence>
<feature type="transmembrane region" description="Helical" evidence="5">
    <location>
        <begin position="238"/>
        <end position="260"/>
    </location>
</feature>
<dbReference type="GO" id="GO:0005886">
    <property type="term" value="C:plasma membrane"/>
    <property type="evidence" value="ECO:0007669"/>
    <property type="project" value="UniProtKB-SubCell"/>
</dbReference>
<organism evidence="7 8">
    <name type="scientific">Armatimonas rosea</name>
    <dbReference type="NCBI Taxonomy" id="685828"/>
    <lineage>
        <taxon>Bacteria</taxon>
        <taxon>Bacillati</taxon>
        <taxon>Armatimonadota</taxon>
        <taxon>Armatimonadia</taxon>
        <taxon>Armatimonadales</taxon>
        <taxon>Armatimonadaceae</taxon>
        <taxon>Armatimonas</taxon>
    </lineage>
</organism>
<evidence type="ECO:0000256" key="5">
    <source>
        <dbReference type="SAM" id="Phobius"/>
    </source>
</evidence>
<evidence type="ECO:0000256" key="2">
    <source>
        <dbReference type="ARBA" id="ARBA00022692"/>
    </source>
</evidence>
<feature type="transmembrane region" description="Helical" evidence="5">
    <location>
        <begin position="181"/>
        <end position="199"/>
    </location>
</feature>
<name>A0A7W9SSG4_ARMRO</name>
<feature type="transmembrane region" description="Helical" evidence="5">
    <location>
        <begin position="63"/>
        <end position="83"/>
    </location>
</feature>
<dbReference type="InterPro" id="IPR020846">
    <property type="entry name" value="MFS_dom"/>
</dbReference>
<dbReference type="RefSeq" id="WP_184199760.1">
    <property type="nucleotide sequence ID" value="NZ_JACHGW010000003.1"/>
</dbReference>
<feature type="transmembrane region" description="Helical" evidence="5">
    <location>
        <begin position="29"/>
        <end position="51"/>
    </location>
</feature>
<reference evidence="7 8" key="1">
    <citation type="submission" date="2020-08" db="EMBL/GenBank/DDBJ databases">
        <title>Genomic Encyclopedia of Type Strains, Phase IV (KMG-IV): sequencing the most valuable type-strain genomes for metagenomic binning, comparative biology and taxonomic classification.</title>
        <authorList>
            <person name="Goeker M."/>
        </authorList>
    </citation>
    <scope>NUCLEOTIDE SEQUENCE [LARGE SCALE GENOMIC DNA]</scope>
    <source>
        <strain evidence="7 8">DSM 23562</strain>
    </source>
</reference>
<protein>
    <submittedName>
        <fullName evidence="7">MFS family permease</fullName>
    </submittedName>
</protein>
<dbReference type="PANTHER" id="PTHR23526:SF2">
    <property type="entry name" value="MAJOR FACILITATOR SUPERFAMILY (MFS) PROFILE DOMAIN-CONTAINING PROTEIN"/>
    <property type="match status" value="1"/>
</dbReference>
<evidence type="ECO:0000313" key="8">
    <source>
        <dbReference type="Proteomes" id="UP000520814"/>
    </source>
</evidence>
<sequence>MSEREDIRLRLRHWARWKLGVPREALHSLGWDVLAGACAGIYLGMTIPFFTRIARAELHASDFAIGLMNAAPFVGNLLAPVWARQMEGKAKMPFCQVSWITGRSLLLLMPLAATAWGFVGIIALLLFIGTISSPAYTSLMKDIYPDRARGQLMSYVRIVVQAMTFFSTLITGRLMDRGVGFGPLFAVAGVAGILAAVFFRQVRPLPHIPPPSADPPQPLLSFFLNTLSILKENESYRWFALSVMLYGFGNLMAAPLYQLYQVEQLHIRPTQIANLTNVASISSMLGSLFWGRFIDRHGAAQTVFRGILLIASISAVYFFAHTLSLLYLAAFLSGFGMVGIELSYTASILNYAEHGQAARYQALHSLLLGIRGVLAPLVALPLLRIIHYQGVFAITFVFMLIGAYLQWRATRSGV</sequence>
<dbReference type="PROSITE" id="PS50850">
    <property type="entry name" value="MFS"/>
    <property type="match status" value="1"/>
</dbReference>
<dbReference type="Gene3D" id="1.20.1250.20">
    <property type="entry name" value="MFS general substrate transporter like domains"/>
    <property type="match status" value="2"/>
</dbReference>
<dbReference type="GO" id="GO:0022857">
    <property type="term" value="F:transmembrane transporter activity"/>
    <property type="evidence" value="ECO:0007669"/>
    <property type="project" value="InterPro"/>
</dbReference>
<gene>
    <name evidence="7" type="ORF">HNQ39_003686</name>
</gene>
<proteinExistence type="predicted"/>
<keyword evidence="2 5" id="KW-0812">Transmembrane</keyword>
<dbReference type="PANTHER" id="PTHR23526">
    <property type="entry name" value="INTEGRAL MEMBRANE TRANSPORT PROTEIN-RELATED"/>
    <property type="match status" value="1"/>
</dbReference>
<accession>A0A7W9SSG4</accession>
<keyword evidence="4 5" id="KW-0472">Membrane</keyword>
<dbReference type="AlphaFoldDB" id="A0A7W9SSG4"/>
<evidence type="ECO:0000256" key="4">
    <source>
        <dbReference type="ARBA" id="ARBA00023136"/>
    </source>
</evidence>
<feature type="transmembrane region" description="Helical" evidence="5">
    <location>
        <begin position="107"/>
        <end position="131"/>
    </location>
</feature>
<dbReference type="SUPFAM" id="SSF103473">
    <property type="entry name" value="MFS general substrate transporter"/>
    <property type="match status" value="1"/>
</dbReference>
<comment type="subcellular location">
    <subcellularLocation>
        <location evidence="1">Cell membrane</location>
        <topology evidence="1">Multi-pass membrane protein</topology>
    </subcellularLocation>
</comment>
<feature type="transmembrane region" description="Helical" evidence="5">
    <location>
        <begin position="272"/>
        <end position="290"/>
    </location>
</feature>
<evidence type="ECO:0000259" key="6">
    <source>
        <dbReference type="PROSITE" id="PS50850"/>
    </source>
</evidence>
<feature type="domain" description="Major facilitator superfamily (MFS) profile" evidence="6">
    <location>
        <begin position="235"/>
        <end position="414"/>
    </location>
</feature>
<dbReference type="InterPro" id="IPR052528">
    <property type="entry name" value="Sugar_transport-like"/>
</dbReference>
<dbReference type="EMBL" id="JACHGW010000003">
    <property type="protein sequence ID" value="MBB6051876.1"/>
    <property type="molecule type" value="Genomic_DNA"/>
</dbReference>
<keyword evidence="8" id="KW-1185">Reference proteome</keyword>
<evidence type="ECO:0000256" key="3">
    <source>
        <dbReference type="ARBA" id="ARBA00022989"/>
    </source>
</evidence>
<keyword evidence="3 5" id="KW-1133">Transmembrane helix</keyword>
<comment type="caution">
    <text evidence="7">The sequence shown here is derived from an EMBL/GenBank/DDBJ whole genome shotgun (WGS) entry which is preliminary data.</text>
</comment>
<feature type="transmembrane region" description="Helical" evidence="5">
    <location>
        <begin position="302"/>
        <end position="320"/>
    </location>
</feature>
<feature type="transmembrane region" description="Helical" evidence="5">
    <location>
        <begin position="152"/>
        <end position="175"/>
    </location>
</feature>
<dbReference type="Proteomes" id="UP000520814">
    <property type="component" value="Unassembled WGS sequence"/>
</dbReference>
<evidence type="ECO:0000256" key="1">
    <source>
        <dbReference type="ARBA" id="ARBA00004651"/>
    </source>
</evidence>
<feature type="transmembrane region" description="Helical" evidence="5">
    <location>
        <begin position="386"/>
        <end position="405"/>
    </location>
</feature>
<dbReference type="InterPro" id="IPR011701">
    <property type="entry name" value="MFS"/>
</dbReference>
<dbReference type="Pfam" id="PF07690">
    <property type="entry name" value="MFS_1"/>
    <property type="match status" value="2"/>
</dbReference>
<dbReference type="InterPro" id="IPR036259">
    <property type="entry name" value="MFS_trans_sf"/>
</dbReference>